<keyword evidence="11 14" id="KW-0472">Membrane</keyword>
<gene>
    <name evidence="15" type="ORF">M5D96_004356</name>
</gene>
<evidence type="ECO:0000256" key="7">
    <source>
        <dbReference type="ARBA" id="ARBA00022692"/>
    </source>
</evidence>
<dbReference type="GO" id="GO:1904423">
    <property type="term" value="C:dehydrodolichyl diphosphate synthase complex"/>
    <property type="evidence" value="ECO:0007669"/>
    <property type="project" value="InterPro"/>
</dbReference>
<dbReference type="PANTHER" id="PTHR21528">
    <property type="entry name" value="DEHYDRODOLICHYL DIPHOSPHATE SYNTHASE COMPLEX SUBUNIT NUS1"/>
    <property type="match status" value="1"/>
</dbReference>
<dbReference type="EMBL" id="JAMKOV010000002">
    <property type="protein sequence ID" value="KAI8043031.1"/>
    <property type="molecule type" value="Genomic_DNA"/>
</dbReference>
<comment type="similarity">
    <text evidence="4">Belongs to the UPP synthase family.</text>
</comment>
<evidence type="ECO:0000256" key="4">
    <source>
        <dbReference type="ARBA" id="ARBA00005432"/>
    </source>
</evidence>
<protein>
    <recommendedName>
        <fullName evidence="5">ditrans,polycis-polyprenyl diphosphate synthase [(2E,6E)-farnesyldiphosphate specific]</fullName>
        <ecNumber evidence="5">2.5.1.87</ecNumber>
    </recommendedName>
</protein>
<sequence>MEHSYVRLCTLRRGFFEEATGADCEWEAEPAGGQTAPGNCTNMIEVLCLLLGRILLLLIGGYELIWRFRERLNALVVRWSYDYWLSPTARDLHERRVLADCRSQLTKTPQHLVLVISPMDTGVDAVLLRRIFNYALDVGIKHVSLFDRRSKDKGYVDLADLCENQGSSFKWPKPPTPNSPSKVENSPKNGQKTNGYVNGANGSHSTQLQLYQISAADGHALIADVCRELYEKRETPMVQNLLQQKREALTEQITEMLDKRLGFVAPEPELGIIFARQTCTYGLLPWHVRFTEFHTHPSGRHFDVETFANILSKYSRCEQRWGT</sequence>
<evidence type="ECO:0000256" key="14">
    <source>
        <dbReference type="SAM" id="Phobius"/>
    </source>
</evidence>
<evidence type="ECO:0000256" key="10">
    <source>
        <dbReference type="ARBA" id="ARBA00022989"/>
    </source>
</evidence>
<feature type="transmembrane region" description="Helical" evidence="14">
    <location>
        <begin position="43"/>
        <end position="65"/>
    </location>
</feature>
<evidence type="ECO:0000313" key="15">
    <source>
        <dbReference type="EMBL" id="KAI8043031.1"/>
    </source>
</evidence>
<evidence type="ECO:0000256" key="5">
    <source>
        <dbReference type="ARBA" id="ARBA00012596"/>
    </source>
</evidence>
<comment type="subcellular location">
    <subcellularLocation>
        <location evidence="2">Endoplasmic reticulum membrane</location>
    </subcellularLocation>
</comment>
<feature type="compositionally biased region" description="Polar residues" evidence="13">
    <location>
        <begin position="179"/>
        <end position="199"/>
    </location>
</feature>
<evidence type="ECO:0000256" key="1">
    <source>
        <dbReference type="ARBA" id="ARBA00001946"/>
    </source>
</evidence>
<keyword evidence="8" id="KW-0256">Endoplasmic reticulum</keyword>
<dbReference type="GO" id="GO:0045547">
    <property type="term" value="F:ditrans,polycis-polyprenyl diphosphate synthase [(2E,6E)-farnesyl diphosphate specific] activity"/>
    <property type="evidence" value="ECO:0007669"/>
    <property type="project" value="UniProtKB-EC"/>
</dbReference>
<dbReference type="EC" id="2.5.1.87" evidence="5"/>
<dbReference type="GO" id="GO:0005789">
    <property type="term" value="C:endoplasmic reticulum membrane"/>
    <property type="evidence" value="ECO:0007669"/>
    <property type="project" value="UniProtKB-SubCell"/>
</dbReference>
<evidence type="ECO:0000256" key="12">
    <source>
        <dbReference type="ARBA" id="ARBA00047353"/>
    </source>
</evidence>
<evidence type="ECO:0000313" key="16">
    <source>
        <dbReference type="Proteomes" id="UP001059596"/>
    </source>
</evidence>
<keyword evidence="16" id="KW-1185">Reference proteome</keyword>
<comment type="pathway">
    <text evidence="3">Protein modification; protein glycosylation.</text>
</comment>
<evidence type="ECO:0000256" key="9">
    <source>
        <dbReference type="ARBA" id="ARBA00022842"/>
    </source>
</evidence>
<evidence type="ECO:0000256" key="8">
    <source>
        <dbReference type="ARBA" id="ARBA00022824"/>
    </source>
</evidence>
<reference evidence="15" key="1">
    <citation type="journal article" date="2023" name="Genome Biol. Evol.">
        <title>Long-read-based Genome Assembly of Drosophila gunungcola Reveals Fewer Chemosensory Genes in Flower-breeding Species.</title>
        <authorList>
            <person name="Negi A."/>
            <person name="Liao B.Y."/>
            <person name="Yeh S.D."/>
        </authorList>
    </citation>
    <scope>NUCLEOTIDE SEQUENCE</scope>
    <source>
        <strain evidence="15">Sukarami</strain>
    </source>
</reference>
<organism evidence="15 16">
    <name type="scientific">Drosophila gunungcola</name>
    <name type="common">fruit fly</name>
    <dbReference type="NCBI Taxonomy" id="103775"/>
    <lineage>
        <taxon>Eukaryota</taxon>
        <taxon>Metazoa</taxon>
        <taxon>Ecdysozoa</taxon>
        <taxon>Arthropoda</taxon>
        <taxon>Hexapoda</taxon>
        <taxon>Insecta</taxon>
        <taxon>Pterygota</taxon>
        <taxon>Neoptera</taxon>
        <taxon>Endopterygota</taxon>
        <taxon>Diptera</taxon>
        <taxon>Brachycera</taxon>
        <taxon>Muscomorpha</taxon>
        <taxon>Ephydroidea</taxon>
        <taxon>Drosophilidae</taxon>
        <taxon>Drosophila</taxon>
        <taxon>Sophophora</taxon>
    </lineage>
</organism>
<dbReference type="AlphaFoldDB" id="A0A9P9YTX9"/>
<keyword evidence="9" id="KW-0460">Magnesium</keyword>
<accession>A0A9P9YTX9</accession>
<dbReference type="Proteomes" id="UP001059596">
    <property type="component" value="Unassembled WGS sequence"/>
</dbReference>
<evidence type="ECO:0000256" key="6">
    <source>
        <dbReference type="ARBA" id="ARBA00022679"/>
    </source>
</evidence>
<evidence type="ECO:0000256" key="13">
    <source>
        <dbReference type="SAM" id="MobiDB-lite"/>
    </source>
</evidence>
<dbReference type="InterPro" id="IPR038887">
    <property type="entry name" value="Nus1/NgBR"/>
</dbReference>
<name>A0A9P9YTX9_9MUSC</name>
<dbReference type="PANTHER" id="PTHR21528:SF0">
    <property type="entry name" value="DEHYDRODOLICHYL DIPHOSPHATE SYNTHASE COMPLEX SUBUNIT NUS1"/>
    <property type="match status" value="1"/>
</dbReference>
<keyword evidence="7 14" id="KW-0812">Transmembrane</keyword>
<dbReference type="InterPro" id="IPR036424">
    <property type="entry name" value="UPP_synth-like_sf"/>
</dbReference>
<feature type="region of interest" description="Disordered" evidence="13">
    <location>
        <begin position="167"/>
        <end position="199"/>
    </location>
</feature>
<comment type="caution">
    <text evidence="15">The sequence shown here is derived from an EMBL/GenBank/DDBJ whole genome shotgun (WGS) entry which is preliminary data.</text>
</comment>
<evidence type="ECO:0000256" key="11">
    <source>
        <dbReference type="ARBA" id="ARBA00023136"/>
    </source>
</evidence>
<dbReference type="SUPFAM" id="SSF64005">
    <property type="entry name" value="Undecaprenyl diphosphate synthase"/>
    <property type="match status" value="1"/>
</dbReference>
<dbReference type="Gene3D" id="3.40.1180.10">
    <property type="entry name" value="Decaprenyl diphosphate synthase-like"/>
    <property type="match status" value="1"/>
</dbReference>
<evidence type="ECO:0000256" key="2">
    <source>
        <dbReference type="ARBA" id="ARBA00004586"/>
    </source>
</evidence>
<comment type="catalytic activity">
    <reaction evidence="12">
        <text>n isopentenyl diphosphate + (2E,6E)-farnesyl diphosphate = a di-trans,poly-cis-polyprenyl diphosphate + n diphosphate</text>
        <dbReference type="Rhea" id="RHEA:53008"/>
        <dbReference type="Rhea" id="RHEA-COMP:19494"/>
        <dbReference type="ChEBI" id="CHEBI:33019"/>
        <dbReference type="ChEBI" id="CHEBI:128769"/>
        <dbReference type="ChEBI" id="CHEBI:136960"/>
        <dbReference type="ChEBI" id="CHEBI:175763"/>
        <dbReference type="EC" id="2.5.1.87"/>
    </reaction>
</comment>
<comment type="cofactor">
    <cofactor evidence="1">
        <name>Mg(2+)</name>
        <dbReference type="ChEBI" id="CHEBI:18420"/>
    </cofactor>
</comment>
<proteinExistence type="inferred from homology"/>
<keyword evidence="10 14" id="KW-1133">Transmembrane helix</keyword>
<evidence type="ECO:0000256" key="3">
    <source>
        <dbReference type="ARBA" id="ARBA00004922"/>
    </source>
</evidence>
<keyword evidence="6" id="KW-0808">Transferase</keyword>